<proteinExistence type="predicted"/>
<gene>
    <name evidence="1" type="ORF">UFOVP342_35</name>
</gene>
<evidence type="ECO:0000313" key="1">
    <source>
        <dbReference type="EMBL" id="CAB4139405.1"/>
    </source>
</evidence>
<accession>A0A6J5LY24</accession>
<name>A0A6J5LY24_9CAUD</name>
<organism evidence="1">
    <name type="scientific">uncultured Caudovirales phage</name>
    <dbReference type="NCBI Taxonomy" id="2100421"/>
    <lineage>
        <taxon>Viruses</taxon>
        <taxon>Duplodnaviria</taxon>
        <taxon>Heunggongvirae</taxon>
        <taxon>Uroviricota</taxon>
        <taxon>Caudoviricetes</taxon>
        <taxon>Peduoviridae</taxon>
        <taxon>Maltschvirus</taxon>
        <taxon>Maltschvirus maltsch</taxon>
    </lineage>
</organism>
<dbReference type="EMBL" id="LR796361">
    <property type="protein sequence ID" value="CAB4139405.1"/>
    <property type="molecule type" value="Genomic_DNA"/>
</dbReference>
<protein>
    <submittedName>
        <fullName evidence="1">Uncharacterized protein</fullName>
    </submittedName>
</protein>
<sequence length="71" mass="8125">MSNYTDYIEAEDIYVLTEDVYYSVMDQLGIADKCMIQDADGSRNTEYGVGLYMSIEQAIIDHIEMLKGEKD</sequence>
<reference evidence="1" key="1">
    <citation type="submission" date="2020-04" db="EMBL/GenBank/DDBJ databases">
        <authorList>
            <person name="Chiriac C."/>
            <person name="Salcher M."/>
            <person name="Ghai R."/>
            <person name="Kavagutti S V."/>
        </authorList>
    </citation>
    <scope>NUCLEOTIDE SEQUENCE</scope>
</reference>